<dbReference type="PANTHER" id="PTHR47505:SF1">
    <property type="entry name" value="DNA UTILIZATION PROTEIN YHGH"/>
    <property type="match status" value="1"/>
</dbReference>
<name>A0ABS8L2C6_9HYPH</name>
<feature type="domain" description="Double zinc ribbon" evidence="3">
    <location>
        <begin position="17"/>
        <end position="76"/>
    </location>
</feature>
<dbReference type="RefSeq" id="WP_230553923.1">
    <property type="nucleotide sequence ID" value="NZ_JAJISD010000015.1"/>
</dbReference>
<evidence type="ECO:0000259" key="2">
    <source>
        <dbReference type="Pfam" id="PF00156"/>
    </source>
</evidence>
<protein>
    <submittedName>
        <fullName evidence="4">ComF family protein</fullName>
    </submittedName>
</protein>
<evidence type="ECO:0000313" key="4">
    <source>
        <dbReference type="EMBL" id="MCC8432504.1"/>
    </source>
</evidence>
<comment type="caution">
    <text evidence="4">The sequence shown here is derived from an EMBL/GenBank/DDBJ whole genome shotgun (WGS) entry which is preliminary data.</text>
</comment>
<accession>A0ABS8L2C6</accession>
<proteinExistence type="inferred from homology"/>
<evidence type="ECO:0000256" key="1">
    <source>
        <dbReference type="ARBA" id="ARBA00008007"/>
    </source>
</evidence>
<dbReference type="PANTHER" id="PTHR47505">
    <property type="entry name" value="DNA UTILIZATION PROTEIN YHGH"/>
    <property type="match status" value="1"/>
</dbReference>
<evidence type="ECO:0000313" key="5">
    <source>
        <dbReference type="Proteomes" id="UP001198862"/>
    </source>
</evidence>
<comment type="similarity">
    <text evidence="1">Belongs to the ComF/GntX family.</text>
</comment>
<dbReference type="Pfam" id="PF00156">
    <property type="entry name" value="Pribosyltran"/>
    <property type="match status" value="1"/>
</dbReference>
<dbReference type="SUPFAM" id="SSF53271">
    <property type="entry name" value="PRTase-like"/>
    <property type="match status" value="1"/>
</dbReference>
<feature type="domain" description="Phosphoribosyltransferase" evidence="2">
    <location>
        <begin position="206"/>
        <end position="248"/>
    </location>
</feature>
<gene>
    <name evidence="4" type="ORF">LJ725_26340</name>
</gene>
<dbReference type="Proteomes" id="UP001198862">
    <property type="component" value="Unassembled WGS sequence"/>
</dbReference>
<dbReference type="CDD" id="cd06223">
    <property type="entry name" value="PRTases_typeI"/>
    <property type="match status" value="1"/>
</dbReference>
<reference evidence="4 5" key="1">
    <citation type="submission" date="2021-11" db="EMBL/GenBank/DDBJ databases">
        <authorList>
            <person name="Lee D.-H."/>
            <person name="Kim S.-B."/>
        </authorList>
    </citation>
    <scope>NUCLEOTIDE SEQUENCE [LARGE SCALE GENOMIC DNA]</scope>
    <source>
        <strain evidence="4 5">KCTC 52223</strain>
    </source>
</reference>
<dbReference type="InterPro" id="IPR029057">
    <property type="entry name" value="PRTase-like"/>
</dbReference>
<dbReference type="InterPro" id="IPR051910">
    <property type="entry name" value="ComF/GntX_DNA_util-trans"/>
</dbReference>
<evidence type="ECO:0000259" key="3">
    <source>
        <dbReference type="Pfam" id="PF18912"/>
    </source>
</evidence>
<dbReference type="EMBL" id="JAJISD010000015">
    <property type="protein sequence ID" value="MCC8432504.1"/>
    <property type="molecule type" value="Genomic_DNA"/>
</dbReference>
<organism evidence="4 5">
    <name type="scientific">Reyranella aquatilis</name>
    <dbReference type="NCBI Taxonomy" id="2035356"/>
    <lineage>
        <taxon>Bacteria</taxon>
        <taxon>Pseudomonadati</taxon>
        <taxon>Pseudomonadota</taxon>
        <taxon>Alphaproteobacteria</taxon>
        <taxon>Hyphomicrobiales</taxon>
        <taxon>Reyranellaceae</taxon>
        <taxon>Reyranella</taxon>
    </lineage>
</organism>
<sequence length="255" mass="27731">MLPTGVSGVFAGMGRAVLDAVLPPLCLGCNEIVGAPGALCARCWQGFSFISAPQCTCCGTPFAEDLGRDALCAGCLARRPRYHQARAALVYDDGSKRLVLPFKHGDRTDIARACGAWMARAGADLLASADLVAPVPLHWRRLFVRRYNQAQLLARIVVRTAATERKPRLVPDLLRRRRWTGSQAGLKARERRSNVREAFDVHPKWGPEISGTTVLLVDDVLTTGATVEACARVLERAGARRVDVLTLARVVRPAL</sequence>
<dbReference type="Pfam" id="PF18912">
    <property type="entry name" value="DZR_2"/>
    <property type="match status" value="1"/>
</dbReference>
<dbReference type="InterPro" id="IPR044005">
    <property type="entry name" value="DZR_2"/>
</dbReference>
<dbReference type="InterPro" id="IPR000836">
    <property type="entry name" value="PRTase_dom"/>
</dbReference>
<keyword evidence="5" id="KW-1185">Reference proteome</keyword>
<dbReference type="Gene3D" id="3.40.50.2020">
    <property type="match status" value="1"/>
</dbReference>